<evidence type="ECO:0000259" key="5">
    <source>
        <dbReference type="Pfam" id="PF03486"/>
    </source>
</evidence>
<dbReference type="InterPro" id="IPR036188">
    <property type="entry name" value="FAD/NAD-bd_sf"/>
</dbReference>
<evidence type="ECO:0000259" key="6">
    <source>
        <dbReference type="Pfam" id="PF22780"/>
    </source>
</evidence>
<dbReference type="STRING" id="596315.HMPREF0634_1086"/>
<accession>E0E2U7</accession>
<name>E0E2U7_9FIRM</name>
<dbReference type="InterPro" id="IPR057661">
    <property type="entry name" value="RsdA/BaiN/AoA(So)_Rossmann"/>
</dbReference>
<dbReference type="RefSeq" id="WP_007789412.1">
    <property type="nucleotide sequence ID" value="NZ_ADGQ01000050.1"/>
</dbReference>
<dbReference type="NCBIfam" id="TIGR00275">
    <property type="entry name" value="aminoacetone oxidase family FAD-binding enzyme"/>
    <property type="match status" value="1"/>
</dbReference>
<reference evidence="7 8" key="1">
    <citation type="submission" date="2010-08" db="EMBL/GenBank/DDBJ databases">
        <authorList>
            <person name="Harkins D.M."/>
            <person name="Madupu R."/>
            <person name="Durkin A.S."/>
            <person name="Torralba M."/>
            <person name="Methe B."/>
            <person name="Sutton G.G."/>
            <person name="Nelson K.E."/>
        </authorList>
    </citation>
    <scope>NUCLEOTIDE SEQUENCE [LARGE SCALE GENOMIC DNA]</scope>
    <source>
        <strain evidence="7 8">DSM 17678</strain>
    </source>
</reference>
<dbReference type="Pfam" id="PF22780">
    <property type="entry name" value="HI0933_like_1st"/>
    <property type="match status" value="1"/>
</dbReference>
<dbReference type="eggNOG" id="COG2081">
    <property type="taxonomic scope" value="Bacteria"/>
</dbReference>
<feature type="chain" id="PRO_5039251005" evidence="4">
    <location>
        <begin position="21"/>
        <end position="411"/>
    </location>
</feature>
<organism evidence="7 8">
    <name type="scientific">Peptostreptococcus stomatis DSM 17678</name>
    <dbReference type="NCBI Taxonomy" id="596315"/>
    <lineage>
        <taxon>Bacteria</taxon>
        <taxon>Bacillati</taxon>
        <taxon>Bacillota</taxon>
        <taxon>Clostridia</taxon>
        <taxon>Peptostreptococcales</taxon>
        <taxon>Peptostreptococcaceae</taxon>
        <taxon>Peptostreptococcus</taxon>
    </lineage>
</organism>
<dbReference type="SUPFAM" id="SSF160996">
    <property type="entry name" value="HI0933 insert domain-like"/>
    <property type="match status" value="1"/>
</dbReference>
<proteinExistence type="predicted"/>
<feature type="domain" description="RsdA/BaiN/AoA(So)-like Rossmann fold-like" evidence="5">
    <location>
        <begin position="3"/>
        <end position="405"/>
    </location>
</feature>
<comment type="caution">
    <text evidence="7">The sequence shown here is derived from an EMBL/GenBank/DDBJ whole genome shotgun (WGS) entry which is preliminary data.</text>
</comment>
<dbReference type="InterPro" id="IPR023166">
    <property type="entry name" value="BaiN-like_dom_sf"/>
</dbReference>
<dbReference type="OrthoDB" id="9773233at2"/>
<evidence type="ECO:0000313" key="7">
    <source>
        <dbReference type="EMBL" id="EFM64755.1"/>
    </source>
</evidence>
<keyword evidence="8" id="KW-1185">Reference proteome</keyword>
<dbReference type="Pfam" id="PF03486">
    <property type="entry name" value="HI0933_like"/>
    <property type="match status" value="1"/>
</dbReference>
<protein>
    <submittedName>
        <fullName evidence="7">Flavoprotein family protein</fullName>
    </submittedName>
</protein>
<feature type="domain" description="RsdA/BaiN/AoA(So)-like insert" evidence="6">
    <location>
        <begin position="191"/>
        <end position="352"/>
    </location>
</feature>
<dbReference type="Gene3D" id="2.40.30.10">
    <property type="entry name" value="Translation factors"/>
    <property type="match status" value="1"/>
</dbReference>
<dbReference type="PANTHER" id="PTHR42887:SF2">
    <property type="entry name" value="OS12G0638800 PROTEIN"/>
    <property type="match status" value="1"/>
</dbReference>
<dbReference type="PRINTS" id="PR00368">
    <property type="entry name" value="FADPNR"/>
</dbReference>
<evidence type="ECO:0000256" key="3">
    <source>
        <dbReference type="ARBA" id="ARBA00022827"/>
    </source>
</evidence>
<dbReference type="Gene3D" id="1.10.8.260">
    <property type="entry name" value="HI0933 insert domain-like"/>
    <property type="match status" value="1"/>
</dbReference>
<feature type="signal peptide" evidence="4">
    <location>
        <begin position="1"/>
        <end position="20"/>
    </location>
</feature>
<dbReference type="Proteomes" id="UP000003244">
    <property type="component" value="Unassembled WGS sequence"/>
</dbReference>
<sequence length="411" mass="45761">MKKVVVIGAGAAGMMAAYFAAREGAHVTIIEKNKILGRKIRITGKGRCNVTNASDLDTIINNIYRNGNFMYSSLYSFTNDDLIDLFESFGLKLKTERGNRVFPLSDKAIDVVKAMEKMLDSQAVNIKTGAKVRSILLDGNKVKGLILSNGTKIFADKIILATGGKSYPLTGSTGDGYTMAKECGHRVTNLYPSLIGMETVQDIKRDMVGLNLRNISIKLYKNSKEIYQGFGELEFREYGLDGPVIKSASCYIDDFQKNNYRILLDLKPALSNEKLDARILRDFEKYSNNSFETGLKDLLHKKMIDYIIDKVGIDRKKPVHQVSKEERHRLLSLIKGIDFDIKRLRPIDEAIITEGGIEVKEVNPSTMESKLVEGLYFAGEILDVNAFTGGFNLQIAFSTGYLAGTSSAREK</sequence>
<dbReference type="InterPro" id="IPR055178">
    <property type="entry name" value="RsdA/BaiN/AoA(So)-like_dom"/>
</dbReference>
<dbReference type="GeneID" id="84800574"/>
<keyword evidence="2" id="KW-0285">Flavoprotein</keyword>
<dbReference type="EMBL" id="ADGQ01000050">
    <property type="protein sequence ID" value="EFM64755.1"/>
    <property type="molecule type" value="Genomic_DNA"/>
</dbReference>
<dbReference type="PRINTS" id="PR00411">
    <property type="entry name" value="PNDRDTASEI"/>
</dbReference>
<dbReference type="Gene3D" id="3.50.50.60">
    <property type="entry name" value="FAD/NAD(P)-binding domain"/>
    <property type="match status" value="1"/>
</dbReference>
<keyword evidence="3" id="KW-0274">FAD</keyword>
<evidence type="ECO:0000256" key="2">
    <source>
        <dbReference type="ARBA" id="ARBA00022630"/>
    </source>
</evidence>
<comment type="cofactor">
    <cofactor evidence="1">
        <name>FAD</name>
        <dbReference type="ChEBI" id="CHEBI:57692"/>
    </cofactor>
</comment>
<dbReference type="SUPFAM" id="SSF51905">
    <property type="entry name" value="FAD/NAD(P)-binding domain"/>
    <property type="match status" value="1"/>
</dbReference>
<evidence type="ECO:0000256" key="1">
    <source>
        <dbReference type="ARBA" id="ARBA00001974"/>
    </source>
</evidence>
<keyword evidence="4" id="KW-0732">Signal</keyword>
<dbReference type="PANTHER" id="PTHR42887">
    <property type="entry name" value="OS12G0638800 PROTEIN"/>
    <property type="match status" value="1"/>
</dbReference>
<dbReference type="InterPro" id="IPR004792">
    <property type="entry name" value="BaiN-like"/>
</dbReference>
<gene>
    <name evidence="7" type="ORF">HMPREF0634_1086</name>
</gene>
<dbReference type="AlphaFoldDB" id="E0E2U7"/>
<evidence type="ECO:0000256" key="4">
    <source>
        <dbReference type="SAM" id="SignalP"/>
    </source>
</evidence>
<evidence type="ECO:0000313" key="8">
    <source>
        <dbReference type="Proteomes" id="UP000003244"/>
    </source>
</evidence>